<proteinExistence type="inferred from homology"/>
<keyword evidence="9" id="KW-1185">Reference proteome</keyword>
<protein>
    <submittedName>
        <fullName evidence="8">DNA-directed RNA polymerase sigma-70 factor</fullName>
    </submittedName>
</protein>
<keyword evidence="5" id="KW-0804">Transcription</keyword>
<dbReference type="PANTHER" id="PTHR43133">
    <property type="entry name" value="RNA POLYMERASE ECF-TYPE SIGMA FACTO"/>
    <property type="match status" value="1"/>
</dbReference>
<dbReference type="Gene3D" id="1.10.10.10">
    <property type="entry name" value="Winged helix-like DNA-binding domain superfamily/Winged helix DNA-binding domain"/>
    <property type="match status" value="1"/>
</dbReference>
<comment type="caution">
    <text evidence="8">The sequence shown here is derived from an EMBL/GenBank/DDBJ whole genome shotgun (WGS) entry which is preliminary data.</text>
</comment>
<dbReference type="SUPFAM" id="SSF88659">
    <property type="entry name" value="Sigma3 and sigma4 domains of RNA polymerase sigma factors"/>
    <property type="match status" value="1"/>
</dbReference>
<dbReference type="SUPFAM" id="SSF88946">
    <property type="entry name" value="Sigma2 domain of RNA polymerase sigma factors"/>
    <property type="match status" value="1"/>
</dbReference>
<keyword evidence="2" id="KW-0805">Transcription regulation</keyword>
<evidence type="ECO:0000256" key="1">
    <source>
        <dbReference type="ARBA" id="ARBA00010641"/>
    </source>
</evidence>
<organism evidence="8 9">
    <name type="scientific">Reticulibacter mediterranei</name>
    <dbReference type="NCBI Taxonomy" id="2778369"/>
    <lineage>
        <taxon>Bacteria</taxon>
        <taxon>Bacillati</taxon>
        <taxon>Chloroflexota</taxon>
        <taxon>Ktedonobacteria</taxon>
        <taxon>Ktedonobacterales</taxon>
        <taxon>Reticulibacteraceae</taxon>
        <taxon>Reticulibacter</taxon>
    </lineage>
</organism>
<dbReference type="InterPro" id="IPR036388">
    <property type="entry name" value="WH-like_DNA-bd_sf"/>
</dbReference>
<dbReference type="InterPro" id="IPR007630">
    <property type="entry name" value="RNA_pol_sigma70_r4"/>
</dbReference>
<feature type="domain" description="RNA polymerase sigma-70 region 4" evidence="7">
    <location>
        <begin position="120"/>
        <end position="168"/>
    </location>
</feature>
<keyword evidence="3" id="KW-0731">Sigma factor</keyword>
<dbReference type="EMBL" id="BNJK01000002">
    <property type="protein sequence ID" value="GHO98177.1"/>
    <property type="molecule type" value="Genomic_DNA"/>
</dbReference>
<evidence type="ECO:0000256" key="3">
    <source>
        <dbReference type="ARBA" id="ARBA00023082"/>
    </source>
</evidence>
<evidence type="ECO:0000256" key="4">
    <source>
        <dbReference type="ARBA" id="ARBA00023125"/>
    </source>
</evidence>
<dbReference type="Proteomes" id="UP000597444">
    <property type="component" value="Unassembled WGS sequence"/>
</dbReference>
<evidence type="ECO:0000313" key="8">
    <source>
        <dbReference type="EMBL" id="GHO98177.1"/>
    </source>
</evidence>
<evidence type="ECO:0000256" key="2">
    <source>
        <dbReference type="ARBA" id="ARBA00023015"/>
    </source>
</evidence>
<comment type="similarity">
    <text evidence="1">Belongs to the sigma-70 factor family. ECF subfamily.</text>
</comment>
<accession>A0A8J3N8E6</accession>
<dbReference type="AlphaFoldDB" id="A0A8J3N8E6"/>
<evidence type="ECO:0000259" key="6">
    <source>
        <dbReference type="Pfam" id="PF04542"/>
    </source>
</evidence>
<evidence type="ECO:0000256" key="5">
    <source>
        <dbReference type="ARBA" id="ARBA00023163"/>
    </source>
</evidence>
<dbReference type="InterPro" id="IPR013325">
    <property type="entry name" value="RNA_pol_sigma_r2"/>
</dbReference>
<dbReference type="Pfam" id="PF04542">
    <property type="entry name" value="Sigma70_r2"/>
    <property type="match status" value="1"/>
</dbReference>
<dbReference type="NCBIfam" id="TIGR02937">
    <property type="entry name" value="sigma70-ECF"/>
    <property type="match status" value="1"/>
</dbReference>
<dbReference type="InterPro" id="IPR014284">
    <property type="entry name" value="RNA_pol_sigma-70_dom"/>
</dbReference>
<evidence type="ECO:0000259" key="7">
    <source>
        <dbReference type="Pfam" id="PF04545"/>
    </source>
</evidence>
<keyword evidence="4" id="KW-0238">DNA-binding</keyword>
<feature type="domain" description="RNA polymerase sigma-70 region 2" evidence="6">
    <location>
        <begin position="17"/>
        <end position="85"/>
    </location>
</feature>
<dbReference type="Gene3D" id="1.10.1740.10">
    <property type="match status" value="1"/>
</dbReference>
<dbReference type="RefSeq" id="WP_220208941.1">
    <property type="nucleotide sequence ID" value="NZ_BNJK01000002.1"/>
</dbReference>
<sequence length="174" mass="20796">MPQLDEGVAHRGIDITLYDRYAPLIFTYLYRKVSSPQDAEDLLLEVFLAAYQYKPLHEFDDERKIAWLKRVARNKVIDKYRHNARLTMLPLEEAVEMLDEALTPEQHVLRQESYQQLYVALKRLSATQRQIIHLRFSYRLRLNEIAEMLGKPESTVRNILSRTLRYLRTIYEQQ</sequence>
<dbReference type="InterPro" id="IPR013324">
    <property type="entry name" value="RNA_pol_sigma_r3/r4-like"/>
</dbReference>
<dbReference type="InterPro" id="IPR007627">
    <property type="entry name" value="RNA_pol_sigma70_r2"/>
</dbReference>
<dbReference type="GO" id="GO:0016987">
    <property type="term" value="F:sigma factor activity"/>
    <property type="evidence" value="ECO:0007669"/>
    <property type="project" value="UniProtKB-KW"/>
</dbReference>
<gene>
    <name evidence="8" type="ORF">KSF_082250</name>
</gene>
<dbReference type="GO" id="GO:0003677">
    <property type="term" value="F:DNA binding"/>
    <property type="evidence" value="ECO:0007669"/>
    <property type="project" value="UniProtKB-KW"/>
</dbReference>
<name>A0A8J3N8E6_9CHLR</name>
<dbReference type="GO" id="GO:0006352">
    <property type="term" value="P:DNA-templated transcription initiation"/>
    <property type="evidence" value="ECO:0007669"/>
    <property type="project" value="InterPro"/>
</dbReference>
<keyword evidence="8" id="KW-0240">DNA-directed RNA polymerase</keyword>
<dbReference type="InterPro" id="IPR039425">
    <property type="entry name" value="RNA_pol_sigma-70-like"/>
</dbReference>
<dbReference type="GO" id="GO:0000428">
    <property type="term" value="C:DNA-directed RNA polymerase complex"/>
    <property type="evidence" value="ECO:0007669"/>
    <property type="project" value="UniProtKB-KW"/>
</dbReference>
<evidence type="ECO:0000313" key="9">
    <source>
        <dbReference type="Proteomes" id="UP000597444"/>
    </source>
</evidence>
<reference evidence="8" key="1">
    <citation type="submission" date="2020-10" db="EMBL/GenBank/DDBJ databases">
        <title>Taxonomic study of unclassified bacteria belonging to the class Ktedonobacteria.</title>
        <authorList>
            <person name="Yabe S."/>
            <person name="Wang C.M."/>
            <person name="Zheng Y."/>
            <person name="Sakai Y."/>
            <person name="Cavaletti L."/>
            <person name="Monciardini P."/>
            <person name="Donadio S."/>
        </authorList>
    </citation>
    <scope>NUCLEOTIDE SEQUENCE</scope>
    <source>
        <strain evidence="8">ID150040</strain>
    </source>
</reference>
<dbReference type="PANTHER" id="PTHR43133:SF62">
    <property type="entry name" value="RNA POLYMERASE SIGMA FACTOR SIGZ"/>
    <property type="match status" value="1"/>
</dbReference>
<dbReference type="Pfam" id="PF04545">
    <property type="entry name" value="Sigma70_r4"/>
    <property type="match status" value="1"/>
</dbReference>
<dbReference type="CDD" id="cd06171">
    <property type="entry name" value="Sigma70_r4"/>
    <property type="match status" value="1"/>
</dbReference>